<protein>
    <submittedName>
        <fullName evidence="1">Uncharacterized protein</fullName>
    </submittedName>
</protein>
<comment type="caution">
    <text evidence="1">The sequence shown here is derived from an EMBL/GenBank/DDBJ whole genome shotgun (WGS) entry which is preliminary data.</text>
</comment>
<evidence type="ECO:0000313" key="2">
    <source>
        <dbReference type="Proteomes" id="UP001201812"/>
    </source>
</evidence>
<dbReference type="Gene3D" id="1.25.40.10">
    <property type="entry name" value="Tetratricopeptide repeat domain"/>
    <property type="match status" value="1"/>
</dbReference>
<dbReference type="InterPro" id="IPR011990">
    <property type="entry name" value="TPR-like_helical_dom_sf"/>
</dbReference>
<proteinExistence type="predicted"/>
<gene>
    <name evidence="1" type="ORF">DdX_04743</name>
</gene>
<name>A0AAD4RA24_9BILA</name>
<dbReference type="Proteomes" id="UP001201812">
    <property type="component" value="Unassembled WGS sequence"/>
</dbReference>
<reference evidence="1" key="1">
    <citation type="submission" date="2022-01" db="EMBL/GenBank/DDBJ databases">
        <title>Genome Sequence Resource for Two Populations of Ditylenchus destructor, the Migratory Endoparasitic Phytonematode.</title>
        <authorList>
            <person name="Zhang H."/>
            <person name="Lin R."/>
            <person name="Xie B."/>
        </authorList>
    </citation>
    <scope>NUCLEOTIDE SEQUENCE</scope>
    <source>
        <strain evidence="1">BazhouSP</strain>
    </source>
</reference>
<dbReference type="AlphaFoldDB" id="A0AAD4RA24"/>
<accession>A0AAD4RA24</accession>
<organism evidence="1 2">
    <name type="scientific">Ditylenchus destructor</name>
    <dbReference type="NCBI Taxonomy" id="166010"/>
    <lineage>
        <taxon>Eukaryota</taxon>
        <taxon>Metazoa</taxon>
        <taxon>Ecdysozoa</taxon>
        <taxon>Nematoda</taxon>
        <taxon>Chromadorea</taxon>
        <taxon>Rhabditida</taxon>
        <taxon>Tylenchina</taxon>
        <taxon>Tylenchomorpha</taxon>
        <taxon>Sphaerularioidea</taxon>
        <taxon>Anguinidae</taxon>
        <taxon>Anguininae</taxon>
        <taxon>Ditylenchus</taxon>
    </lineage>
</organism>
<dbReference type="EMBL" id="JAKKPZ010000005">
    <property type="protein sequence ID" value="KAI1720508.1"/>
    <property type="molecule type" value="Genomic_DNA"/>
</dbReference>
<sequence>MAWQIYDQATQALKEGRWQESIDGLTDFMQIKRLDIRLAKRAHARRNIDYQHSERDTITDVKVAIVSGCYNQEAQDTLHLLVKLDNPLPKPRSASVQIEEPSPGEIEGDKCCLEGKFSNAVIEYSIDLEVFKEALSSRSIAYLNLGRITEAYDDASASLTFFEHYQKGWAARVYALFKKGNESQAVFDLLTLVRMEDLATYNQKTRDLRSLNREATRACSNQEYALARQYVENVLEKDDQNIKAKQIKSYTLAVTKEIEQALTVLMEVLLLEVDAEISVELEENQHNQGTQV</sequence>
<keyword evidence="2" id="KW-1185">Reference proteome</keyword>
<dbReference type="SUPFAM" id="SSF48452">
    <property type="entry name" value="TPR-like"/>
    <property type="match status" value="1"/>
</dbReference>
<evidence type="ECO:0000313" key="1">
    <source>
        <dbReference type="EMBL" id="KAI1720508.1"/>
    </source>
</evidence>